<dbReference type="OrthoDB" id="9806164at2"/>
<dbReference type="NCBIfam" id="TIGR00027">
    <property type="entry name" value="mthyl_TIGR00027"/>
    <property type="match status" value="1"/>
</dbReference>
<dbReference type="Proteomes" id="UP000192411">
    <property type="component" value="Unassembled WGS sequence"/>
</dbReference>
<comment type="caution">
    <text evidence="7">The sequence shown here is derived from an EMBL/GenBank/DDBJ whole genome shotgun (WGS) entry which is preliminary data.</text>
</comment>
<keyword evidence="8" id="KW-1185">Reference proteome</keyword>
<keyword evidence="5 6" id="KW-0949">S-adenosyl-L-methionine</keyword>
<evidence type="ECO:0000256" key="2">
    <source>
        <dbReference type="ARBA" id="ARBA00008138"/>
    </source>
</evidence>
<evidence type="ECO:0000256" key="6">
    <source>
        <dbReference type="RuleBase" id="RU362030"/>
    </source>
</evidence>
<dbReference type="InterPro" id="IPR007213">
    <property type="entry name" value="Ppm1/Ppm2/Tcmp"/>
</dbReference>
<sequence length="290" mass="32569">MADNGPAQTAFGPMVLAAVEQYEAPERRLVDDDLARAFLPAGLRGLVSATRLAPLRRLMIGATERAGQGLWANLACRKRFIDETLDDTLPDIDAVIILGAGMDTMPYRLARRSDVPVYEVDLPVNIERKKAAVRRVLGAAPPSVRLVPMDFERDGLAAELTRAGHRSGDRAFFVWEGVTQYLTADAVHATFEYLRSAAPSSRLVFTYVRRDFIDGTNLYGARSAYRRFREKQQLWKFGLDTDDIAAFVAQYGWRLIEQAGPDYFLRRYVEPSGRKLTASQLEWTAYAEKT</sequence>
<dbReference type="EC" id="2.1.1.-" evidence="6"/>
<reference evidence="7 8" key="1">
    <citation type="submission" date="2017-02" db="EMBL/GenBank/DDBJ databases">
        <title>The new phylogeny of genus Mycobacterium.</title>
        <authorList>
            <person name="Tortoli E."/>
            <person name="Trovato A."/>
            <person name="Cirillo D.M."/>
        </authorList>
    </citation>
    <scope>NUCLEOTIDE SEQUENCE [LARGE SCALE GENOMIC DNA]</scope>
    <source>
        <strain evidence="7 8">DSM 44338</strain>
    </source>
</reference>
<name>A0A1X0JK43_9MYCO</name>
<dbReference type="PANTHER" id="PTHR43619:SF2">
    <property type="entry name" value="S-ADENOSYL-L-METHIONINE-DEPENDENT METHYLTRANSFERASES SUPERFAMILY PROTEIN"/>
    <property type="match status" value="1"/>
</dbReference>
<organism evidence="7 8">
    <name type="scientific">Mycolicibacterium tusciae</name>
    <dbReference type="NCBI Taxonomy" id="75922"/>
    <lineage>
        <taxon>Bacteria</taxon>
        <taxon>Bacillati</taxon>
        <taxon>Actinomycetota</taxon>
        <taxon>Actinomycetes</taxon>
        <taxon>Mycobacteriales</taxon>
        <taxon>Mycobacteriaceae</taxon>
        <taxon>Mycolicibacterium</taxon>
    </lineage>
</organism>
<dbReference type="PANTHER" id="PTHR43619">
    <property type="entry name" value="S-ADENOSYL-L-METHIONINE-DEPENDENT METHYLTRANSFERASE YKTD-RELATED"/>
    <property type="match status" value="1"/>
</dbReference>
<keyword evidence="4 7" id="KW-0808">Transferase</keyword>
<evidence type="ECO:0000256" key="1">
    <source>
        <dbReference type="ARBA" id="ARBA00003907"/>
    </source>
</evidence>
<evidence type="ECO:0000256" key="4">
    <source>
        <dbReference type="ARBA" id="ARBA00022679"/>
    </source>
</evidence>
<proteinExistence type="inferred from homology"/>
<protein>
    <recommendedName>
        <fullName evidence="6">S-adenosyl-L-methionine-dependent methyltransferase</fullName>
        <ecNumber evidence="6">2.1.1.-</ecNumber>
    </recommendedName>
</protein>
<dbReference type="Gene3D" id="3.40.50.150">
    <property type="entry name" value="Vaccinia Virus protein VP39"/>
    <property type="match status" value="1"/>
</dbReference>
<evidence type="ECO:0000256" key="3">
    <source>
        <dbReference type="ARBA" id="ARBA00022603"/>
    </source>
</evidence>
<comment type="function">
    <text evidence="1 6">Exhibits S-adenosyl-L-methionine-dependent methyltransferase activity.</text>
</comment>
<dbReference type="GO" id="GO:0008168">
    <property type="term" value="F:methyltransferase activity"/>
    <property type="evidence" value="ECO:0007669"/>
    <property type="project" value="UniProtKB-UniRule"/>
</dbReference>
<keyword evidence="3 6" id="KW-0489">Methyltransferase</keyword>
<dbReference type="InterPro" id="IPR011610">
    <property type="entry name" value="SAM_mthyl_Trfase_ML2640-like"/>
</dbReference>
<dbReference type="SUPFAM" id="SSF53335">
    <property type="entry name" value="S-adenosyl-L-methionine-dependent methyltransferases"/>
    <property type="match status" value="1"/>
</dbReference>
<accession>A0A1X0JK43</accession>
<evidence type="ECO:0000313" key="7">
    <source>
        <dbReference type="EMBL" id="ORB63202.1"/>
    </source>
</evidence>
<evidence type="ECO:0000313" key="8">
    <source>
        <dbReference type="Proteomes" id="UP000192411"/>
    </source>
</evidence>
<dbReference type="EMBL" id="MVIM01000012">
    <property type="protein sequence ID" value="ORB63202.1"/>
    <property type="molecule type" value="Genomic_DNA"/>
</dbReference>
<dbReference type="InterPro" id="IPR029063">
    <property type="entry name" value="SAM-dependent_MTases_sf"/>
</dbReference>
<dbReference type="Pfam" id="PF04072">
    <property type="entry name" value="LCM"/>
    <property type="match status" value="1"/>
</dbReference>
<comment type="similarity">
    <text evidence="2 6">Belongs to the UPF0677 family.</text>
</comment>
<dbReference type="RefSeq" id="WP_083127580.1">
    <property type="nucleotide sequence ID" value="NZ_MVIM01000012.1"/>
</dbReference>
<dbReference type="AlphaFoldDB" id="A0A1X0JK43"/>
<gene>
    <name evidence="7" type="ORF">BST47_21035</name>
</gene>
<dbReference type="GO" id="GO:0032259">
    <property type="term" value="P:methylation"/>
    <property type="evidence" value="ECO:0007669"/>
    <property type="project" value="UniProtKB-KW"/>
</dbReference>
<evidence type="ECO:0000256" key="5">
    <source>
        <dbReference type="ARBA" id="ARBA00022691"/>
    </source>
</evidence>
<dbReference type="STRING" id="75922.BST47_21035"/>